<feature type="compositionally biased region" description="Basic residues" evidence="1">
    <location>
        <begin position="1"/>
        <end position="10"/>
    </location>
</feature>
<dbReference type="EMBL" id="JBEDUW010000002">
    <property type="protein sequence ID" value="KAK9942701.1"/>
    <property type="molecule type" value="Genomic_DNA"/>
</dbReference>
<name>A0AAW1Y2G6_RUBAR</name>
<proteinExistence type="predicted"/>
<feature type="region of interest" description="Disordered" evidence="1">
    <location>
        <begin position="62"/>
        <end position="86"/>
    </location>
</feature>
<comment type="caution">
    <text evidence="2">The sequence shown here is derived from an EMBL/GenBank/DDBJ whole genome shotgun (WGS) entry which is preliminary data.</text>
</comment>
<organism evidence="2 3">
    <name type="scientific">Rubus argutus</name>
    <name type="common">Southern blackberry</name>
    <dbReference type="NCBI Taxonomy" id="59490"/>
    <lineage>
        <taxon>Eukaryota</taxon>
        <taxon>Viridiplantae</taxon>
        <taxon>Streptophyta</taxon>
        <taxon>Embryophyta</taxon>
        <taxon>Tracheophyta</taxon>
        <taxon>Spermatophyta</taxon>
        <taxon>Magnoliopsida</taxon>
        <taxon>eudicotyledons</taxon>
        <taxon>Gunneridae</taxon>
        <taxon>Pentapetalae</taxon>
        <taxon>rosids</taxon>
        <taxon>fabids</taxon>
        <taxon>Rosales</taxon>
        <taxon>Rosaceae</taxon>
        <taxon>Rosoideae</taxon>
        <taxon>Rosoideae incertae sedis</taxon>
        <taxon>Rubus</taxon>
    </lineage>
</organism>
<dbReference type="Proteomes" id="UP001457282">
    <property type="component" value="Unassembled WGS sequence"/>
</dbReference>
<dbReference type="AlphaFoldDB" id="A0AAW1Y2G6"/>
<gene>
    <name evidence="2" type="ORF">M0R45_008352</name>
</gene>
<feature type="compositionally biased region" description="Basic residues" evidence="1">
    <location>
        <begin position="72"/>
        <end position="86"/>
    </location>
</feature>
<protein>
    <submittedName>
        <fullName evidence="2">Uncharacterized protein</fullName>
    </submittedName>
</protein>
<accession>A0AAW1Y2G6</accession>
<feature type="region of interest" description="Disordered" evidence="1">
    <location>
        <begin position="1"/>
        <end position="48"/>
    </location>
</feature>
<evidence type="ECO:0000256" key="1">
    <source>
        <dbReference type="SAM" id="MobiDB-lite"/>
    </source>
</evidence>
<keyword evidence="3" id="KW-1185">Reference proteome</keyword>
<feature type="compositionally biased region" description="Low complexity" evidence="1">
    <location>
        <begin position="35"/>
        <end position="48"/>
    </location>
</feature>
<evidence type="ECO:0000313" key="3">
    <source>
        <dbReference type="Proteomes" id="UP001457282"/>
    </source>
</evidence>
<sequence>MNHHYHRVKPNRGLQSLSHHHHNHLCRDSSPPHLPCVAPVSAQPSSPSSIHPAFAALVLSTPKKSHPMPNRGHLHHHRRHPSIIHW</sequence>
<reference evidence="2 3" key="1">
    <citation type="journal article" date="2023" name="G3 (Bethesda)">
        <title>A chromosome-length genome assembly and annotation of blackberry (Rubus argutus, cv. 'Hillquist').</title>
        <authorList>
            <person name="Bruna T."/>
            <person name="Aryal R."/>
            <person name="Dudchenko O."/>
            <person name="Sargent D.J."/>
            <person name="Mead D."/>
            <person name="Buti M."/>
            <person name="Cavallini A."/>
            <person name="Hytonen T."/>
            <person name="Andres J."/>
            <person name="Pham M."/>
            <person name="Weisz D."/>
            <person name="Mascagni F."/>
            <person name="Usai G."/>
            <person name="Natali L."/>
            <person name="Bassil N."/>
            <person name="Fernandez G.E."/>
            <person name="Lomsadze A."/>
            <person name="Armour M."/>
            <person name="Olukolu B."/>
            <person name="Poorten T."/>
            <person name="Britton C."/>
            <person name="Davik J."/>
            <person name="Ashrafi H."/>
            <person name="Aiden E.L."/>
            <person name="Borodovsky M."/>
            <person name="Worthington M."/>
        </authorList>
    </citation>
    <scope>NUCLEOTIDE SEQUENCE [LARGE SCALE GENOMIC DNA]</scope>
    <source>
        <strain evidence="2">PI 553951</strain>
    </source>
</reference>
<evidence type="ECO:0000313" key="2">
    <source>
        <dbReference type="EMBL" id="KAK9942701.1"/>
    </source>
</evidence>